<reference evidence="9 10" key="1">
    <citation type="submission" date="2014-10" db="EMBL/GenBank/DDBJ databases">
        <title>Draft genome of phytase producing Bacillus ginsengihumi strain M2.11.</title>
        <authorList>
            <person name="Toymentseva A."/>
            <person name="Boulygina E.A."/>
            <person name="Kazakov S.V."/>
            <person name="Kayumov I."/>
            <person name="Suleimanova A.D."/>
            <person name="Mardanova A.M."/>
            <person name="Maria S.N."/>
            <person name="Sergey M.Y."/>
            <person name="Sharipova M.R."/>
        </authorList>
    </citation>
    <scope>NUCLEOTIDE SEQUENCE [LARGE SCALE GENOMIC DNA]</scope>
    <source>
        <strain evidence="9 10">M2.11</strain>
    </source>
</reference>
<evidence type="ECO:0000259" key="7">
    <source>
        <dbReference type="Pfam" id="PF02465"/>
    </source>
</evidence>
<comment type="subcellular location">
    <subcellularLocation>
        <location evidence="5">Secreted</location>
    </subcellularLocation>
    <subcellularLocation>
        <location evidence="5">Bacterial flagellum</location>
    </subcellularLocation>
</comment>
<dbReference type="GO" id="GO:0009421">
    <property type="term" value="C:bacterial-type flagellum filament cap"/>
    <property type="evidence" value="ECO:0007669"/>
    <property type="project" value="InterPro"/>
</dbReference>
<comment type="function">
    <text evidence="5">Required for morphogenesis and for the elongation of the flagellar filament by facilitating polymerization of the flagellin monomers at the tip of growing filament. Forms a capping structure, which prevents flagellin subunits (transported through the central channel of the flagellum) from leaking out without polymerization at the distal end.</text>
</comment>
<dbReference type="InterPro" id="IPR040026">
    <property type="entry name" value="FliD"/>
</dbReference>
<name>A0A0A6VFS6_9BACI</name>
<gene>
    <name evidence="9" type="ORF">NG54_02765</name>
</gene>
<proteinExistence type="inferred from homology"/>
<dbReference type="STRING" id="363870.NG54_02765"/>
<feature type="region of interest" description="Disordered" evidence="6">
    <location>
        <begin position="511"/>
        <end position="532"/>
    </location>
</feature>
<dbReference type="Pfam" id="PF02465">
    <property type="entry name" value="FliD_N"/>
    <property type="match status" value="1"/>
</dbReference>
<comment type="similarity">
    <text evidence="1 5">Belongs to the FliD family.</text>
</comment>
<dbReference type="Proteomes" id="UP000030588">
    <property type="component" value="Unassembled WGS sequence"/>
</dbReference>
<evidence type="ECO:0000256" key="4">
    <source>
        <dbReference type="ARBA" id="ARBA00023143"/>
    </source>
</evidence>
<dbReference type="GO" id="GO:0007155">
    <property type="term" value="P:cell adhesion"/>
    <property type="evidence" value="ECO:0007669"/>
    <property type="project" value="InterPro"/>
</dbReference>
<organism evidence="9 10">
    <name type="scientific">Heyndrickxia ginsengihumi</name>
    <dbReference type="NCBI Taxonomy" id="363870"/>
    <lineage>
        <taxon>Bacteria</taxon>
        <taxon>Bacillati</taxon>
        <taxon>Bacillota</taxon>
        <taxon>Bacilli</taxon>
        <taxon>Bacillales</taxon>
        <taxon>Bacillaceae</taxon>
        <taxon>Heyndrickxia</taxon>
    </lineage>
</organism>
<dbReference type="GO" id="GO:0009424">
    <property type="term" value="C:bacterial-type flagellum hook"/>
    <property type="evidence" value="ECO:0007669"/>
    <property type="project" value="UniProtKB-UniRule"/>
</dbReference>
<feature type="domain" description="Flagellar hook-associated protein 2 C-terminal" evidence="8">
    <location>
        <begin position="431"/>
        <end position="698"/>
    </location>
</feature>
<evidence type="ECO:0000313" key="10">
    <source>
        <dbReference type="Proteomes" id="UP000030588"/>
    </source>
</evidence>
<keyword evidence="9" id="KW-0966">Cell projection</keyword>
<dbReference type="PANTHER" id="PTHR30288:SF0">
    <property type="entry name" value="FLAGELLAR HOOK-ASSOCIATED PROTEIN 2"/>
    <property type="match status" value="1"/>
</dbReference>
<comment type="caution">
    <text evidence="9">The sequence shown here is derived from an EMBL/GenBank/DDBJ whole genome shotgun (WGS) entry which is preliminary data.</text>
</comment>
<keyword evidence="9" id="KW-0282">Flagellum</keyword>
<keyword evidence="9" id="KW-0969">Cilium</keyword>
<comment type="subunit">
    <text evidence="2 5">Homopentamer.</text>
</comment>
<evidence type="ECO:0000259" key="8">
    <source>
        <dbReference type="Pfam" id="PF07195"/>
    </source>
</evidence>
<dbReference type="AlphaFoldDB" id="A0A0A6VFS6"/>
<keyword evidence="4 5" id="KW-0975">Bacterial flagellum</keyword>
<dbReference type="InterPro" id="IPR010809">
    <property type="entry name" value="FliD_C"/>
</dbReference>
<evidence type="ECO:0000256" key="1">
    <source>
        <dbReference type="ARBA" id="ARBA00009764"/>
    </source>
</evidence>
<evidence type="ECO:0000256" key="3">
    <source>
        <dbReference type="ARBA" id="ARBA00023054"/>
    </source>
</evidence>
<evidence type="ECO:0000256" key="2">
    <source>
        <dbReference type="ARBA" id="ARBA00011255"/>
    </source>
</evidence>
<dbReference type="GO" id="GO:0005576">
    <property type="term" value="C:extracellular region"/>
    <property type="evidence" value="ECO:0007669"/>
    <property type="project" value="UniProtKB-SubCell"/>
</dbReference>
<dbReference type="OrthoDB" id="9776025at2"/>
<dbReference type="PANTHER" id="PTHR30288">
    <property type="entry name" value="FLAGELLAR CAP/ASSEMBLY PROTEIN FLID"/>
    <property type="match status" value="1"/>
</dbReference>
<dbReference type="EMBL" id="JRUN01000005">
    <property type="protein sequence ID" value="KHD86431.1"/>
    <property type="molecule type" value="Genomic_DNA"/>
</dbReference>
<protein>
    <recommendedName>
        <fullName evidence="5">Flagellar hook-associated protein 2</fullName>
        <shortName evidence="5">HAP2</shortName>
    </recommendedName>
    <alternativeName>
        <fullName evidence="5">Flagellar cap protein</fullName>
    </alternativeName>
</protein>
<dbReference type="Pfam" id="PF07195">
    <property type="entry name" value="FliD_C"/>
    <property type="match status" value="1"/>
</dbReference>
<evidence type="ECO:0000313" key="9">
    <source>
        <dbReference type="EMBL" id="KHD86431.1"/>
    </source>
</evidence>
<keyword evidence="5" id="KW-0964">Secreted</keyword>
<accession>A0A0A6VFS6</accession>
<dbReference type="InterPro" id="IPR003481">
    <property type="entry name" value="FliD_N"/>
</dbReference>
<feature type="domain" description="Flagellar hook-associated protein 2 N-terminal" evidence="7">
    <location>
        <begin position="10"/>
        <end position="106"/>
    </location>
</feature>
<dbReference type="GO" id="GO:0071973">
    <property type="term" value="P:bacterial-type flagellum-dependent cell motility"/>
    <property type="evidence" value="ECO:0007669"/>
    <property type="project" value="TreeGrafter"/>
</dbReference>
<keyword evidence="3" id="KW-0175">Coiled coil</keyword>
<dbReference type="RefSeq" id="WP_035353032.1">
    <property type="nucleotide sequence ID" value="NZ_JRUN01000005.1"/>
</dbReference>
<evidence type="ECO:0000256" key="5">
    <source>
        <dbReference type="RuleBase" id="RU362066"/>
    </source>
</evidence>
<sequence length="708" mass="77066">MVQRIVGLASGMDIDSMVKSMMDAAKQPLIKLQQKQQILEWQRDDYRTLNQKFYDFRSSLTQMKLTAQYRARTTTSSNESLVTATATNVASLSSTTIQSVTQLATTATRVTNNSVASDATNPGIDVTDTLLNQSSNFAANINWSKGAITSTNVTATGTNSLSLNLAGTPLADDSGNVSMNVKVNGKTYKVVTSDVVSDPSQLDDNTVLFTQSSDGTTGTLQFKSAISSGTSVSVEYASETATQNVTLASTDTKTIQLSRKGLATDTTDTFSMTVGDHTYQLDDSGNLYDTADSSIIVGTINGDNGTIQLNDTFYTENPVSDSTPLNVSVTYQQKYTTFSMGAYNSDGEVDHTFFVQASDSLNDVINDVNNSNIGVTMFYDDATGKMSLTRKESGDFNKSGEEIIIPEKTDSSSYNFLSDTLGFGDSTESGGENAKFTINGLTTERTSNSFTINGVSYTLKNTFNTESNPSSPVTISVNNDTDTIFNNIKNFVDQYNDLISTVQSKLNEERYTDYPPLTDDQRSQMTDNQQDQWDEKAKSGLLKGDLTLTSALSNMRSLIYMPVQNANVSSAYNQLSSIGITTSPDYTQGGKLEIDEDKLRAAIENDPDSVENLFRGTGSSTSEEGIVQRLYDSVNNTYNTIVDKAGTSASVNSQFSIGKDLDQISKQIDDMNDKLDDLENKYYAQFDAMEQAIQQYNNQATSLASYFS</sequence>
<evidence type="ECO:0000256" key="6">
    <source>
        <dbReference type="SAM" id="MobiDB-lite"/>
    </source>
</evidence>